<protein>
    <submittedName>
        <fullName evidence="1">Uncharacterized protein</fullName>
    </submittedName>
</protein>
<dbReference type="AlphaFoldDB" id="A0A212L2B2"/>
<accession>A0A212L2B2</accession>
<proteinExistence type="predicted"/>
<reference evidence="1" key="1">
    <citation type="submission" date="2016-08" db="EMBL/GenBank/DDBJ databases">
        <authorList>
            <person name="Seilhamer J.J."/>
        </authorList>
    </citation>
    <scope>NUCLEOTIDE SEQUENCE</scope>
    <source>
        <strain evidence="1">86-1</strain>
    </source>
</reference>
<evidence type="ECO:0000313" key="1">
    <source>
        <dbReference type="EMBL" id="SCM71627.1"/>
    </source>
</evidence>
<organism evidence="1">
    <name type="scientific">uncultured Desulfovibrio sp</name>
    <dbReference type="NCBI Taxonomy" id="167968"/>
    <lineage>
        <taxon>Bacteria</taxon>
        <taxon>Pseudomonadati</taxon>
        <taxon>Thermodesulfobacteriota</taxon>
        <taxon>Desulfovibrionia</taxon>
        <taxon>Desulfovibrionales</taxon>
        <taxon>Desulfovibrionaceae</taxon>
        <taxon>Desulfovibrio</taxon>
        <taxon>environmental samples</taxon>
    </lineage>
</organism>
<dbReference type="AntiFam" id="ANF00010">
    <property type="entry name" value="tRNA translation"/>
</dbReference>
<name>A0A212L2B2_9BACT</name>
<sequence length="55" mass="6199">MAQVAVGSSPIFRPTNFPRQHTPRRGFFYGAWRSLVAHLLWEQGVEGSNPFAPTK</sequence>
<gene>
    <name evidence="1" type="ORF">KL86DES1_20089</name>
</gene>
<dbReference type="EMBL" id="FMJC01000002">
    <property type="protein sequence ID" value="SCM71627.1"/>
    <property type="molecule type" value="Genomic_DNA"/>
</dbReference>